<keyword evidence="2" id="KW-1185">Reference proteome</keyword>
<sequence>MIEVSAHLIGGPVYFAGDRISCRVTFSNVRQTAGCPQNYIATKKSEEVLGWASAQVVCVCTINPQKVLVMDSISNCNTSMTINSTSLSPKAGERGLVIFSTKPKILVCDLTLPDESNTDYLYQETLPSSLPPSFRGQAIKYSYKLKIGLQRVGAPVKLLNIPFRLMTWQCTITASFINFPLIIKIIHFSVCGLPNCQDEQGIVVSNPFLKTSQCVNPEFDDPLETMQLLTSRRSPSVYKVTNGKGKVVNLCLFKSGYRLGEDIVGTLDFSASNVSCIQYSVSLQSQEVVPEEKRRRIGPYSKFADEIVTSYSKHHEFCIGFLQTHLSLPVPLHVTPSFDTDMVALKWRLHFEFVTAVTPLRWSGENNWEAPTSLDIETMVWDLPIVIYPTTPAHVSKALYGTCDATVVL</sequence>
<reference evidence="1 2" key="1">
    <citation type="submission" date="2016-03" db="EMBL/GenBank/DDBJ databases">
        <title>EvidentialGene: Evidence-directed Construction of Genes on Genomes.</title>
        <authorList>
            <person name="Gilbert D.G."/>
            <person name="Choi J.-H."/>
            <person name="Mockaitis K."/>
            <person name="Colbourne J."/>
            <person name="Pfrender M."/>
        </authorList>
    </citation>
    <scope>NUCLEOTIDE SEQUENCE [LARGE SCALE GENOMIC DNA]</scope>
    <source>
        <strain evidence="1 2">Xinb3</strain>
        <tissue evidence="1">Complete organism</tissue>
    </source>
</reference>
<proteinExistence type="predicted"/>
<dbReference type="Proteomes" id="UP000076858">
    <property type="component" value="Unassembled WGS sequence"/>
</dbReference>
<evidence type="ECO:0000313" key="1">
    <source>
        <dbReference type="EMBL" id="KZS05271.1"/>
    </source>
</evidence>
<protein>
    <submittedName>
        <fullName evidence="1">RAB6A-GEF complex partner protein 2</fullName>
    </submittedName>
</protein>
<dbReference type="EMBL" id="LRGB01002978">
    <property type="protein sequence ID" value="KZS05271.1"/>
    <property type="molecule type" value="Genomic_DNA"/>
</dbReference>
<dbReference type="InterPro" id="IPR014848">
    <property type="entry name" value="Rgp1"/>
</dbReference>
<comment type="caution">
    <text evidence="1">The sequence shown here is derived from an EMBL/GenBank/DDBJ whole genome shotgun (WGS) entry which is preliminary data.</text>
</comment>
<dbReference type="PANTHER" id="PTHR12507">
    <property type="entry name" value="REDUCED GROWTH PHENOTYPE 1 RGP1, YEAST -RELATED"/>
    <property type="match status" value="1"/>
</dbReference>
<gene>
    <name evidence="1" type="ORF">APZ42_031586</name>
</gene>
<evidence type="ECO:0000313" key="2">
    <source>
        <dbReference type="Proteomes" id="UP000076858"/>
    </source>
</evidence>
<dbReference type="Pfam" id="PF08737">
    <property type="entry name" value="Rgp1"/>
    <property type="match status" value="2"/>
</dbReference>
<accession>A0A0P5CI45</accession>
<dbReference type="OrthoDB" id="1918at2759"/>
<dbReference type="AlphaFoldDB" id="A0A0P5CI45"/>
<name>A0A0P5CI45_9CRUS</name>
<dbReference type="STRING" id="35525.A0A0P5CI45"/>
<organism evidence="1 2">
    <name type="scientific">Daphnia magna</name>
    <dbReference type="NCBI Taxonomy" id="35525"/>
    <lineage>
        <taxon>Eukaryota</taxon>
        <taxon>Metazoa</taxon>
        <taxon>Ecdysozoa</taxon>
        <taxon>Arthropoda</taxon>
        <taxon>Crustacea</taxon>
        <taxon>Branchiopoda</taxon>
        <taxon>Diplostraca</taxon>
        <taxon>Cladocera</taxon>
        <taxon>Anomopoda</taxon>
        <taxon>Daphniidae</taxon>
        <taxon>Daphnia</taxon>
    </lineage>
</organism>